<organism evidence="1 2">
    <name type="scientific">Chryseobacterium gambrini</name>
    <dbReference type="NCBI Taxonomy" id="373672"/>
    <lineage>
        <taxon>Bacteria</taxon>
        <taxon>Pseudomonadati</taxon>
        <taxon>Bacteroidota</taxon>
        <taxon>Flavobacteriia</taxon>
        <taxon>Flavobacteriales</taxon>
        <taxon>Weeksellaceae</taxon>
        <taxon>Chryseobacterium group</taxon>
        <taxon>Chryseobacterium</taxon>
    </lineage>
</organism>
<dbReference type="EMBL" id="JAUHGV010000274">
    <property type="protein sequence ID" value="MDN4015307.1"/>
    <property type="molecule type" value="Genomic_DNA"/>
</dbReference>
<feature type="non-terminal residue" evidence="1">
    <location>
        <position position="1"/>
    </location>
</feature>
<dbReference type="AlphaFoldDB" id="A0AAJ1R871"/>
<comment type="caution">
    <text evidence="1">The sequence shown here is derived from an EMBL/GenBank/DDBJ whole genome shotgun (WGS) entry which is preliminary data.</text>
</comment>
<proteinExistence type="predicted"/>
<sequence>YRKDAKLDFSNVPDNVTVELTPLLYLPTDRGYEQLGAQHARALRAQVDRLGIDPDLIHAHFTWTAGYAATQLGTDREIPTIL</sequence>
<gene>
    <name evidence="1" type="ORF">QX233_22925</name>
</gene>
<reference evidence="1" key="1">
    <citation type="submission" date="2023-06" db="EMBL/GenBank/DDBJ databases">
        <title>Two Chryseobacterium gambrini strains from China.</title>
        <authorList>
            <person name="Zeng J."/>
            <person name="Wu Y."/>
        </authorList>
    </citation>
    <scope>NUCLEOTIDE SEQUENCE</scope>
    <source>
        <strain evidence="1">SQ219</strain>
    </source>
</reference>
<dbReference type="RefSeq" id="WP_290343830.1">
    <property type="nucleotide sequence ID" value="NZ_JAUHGV010000274.1"/>
</dbReference>
<dbReference type="Proteomes" id="UP001225933">
    <property type="component" value="Unassembled WGS sequence"/>
</dbReference>
<name>A0AAJ1R871_9FLAO</name>
<feature type="non-terminal residue" evidence="1">
    <location>
        <position position="82"/>
    </location>
</feature>
<accession>A0AAJ1R871</accession>
<evidence type="ECO:0000313" key="1">
    <source>
        <dbReference type="EMBL" id="MDN4015307.1"/>
    </source>
</evidence>
<dbReference type="Gene3D" id="3.40.50.2000">
    <property type="entry name" value="Glycogen Phosphorylase B"/>
    <property type="match status" value="1"/>
</dbReference>
<evidence type="ECO:0000313" key="2">
    <source>
        <dbReference type="Proteomes" id="UP001225933"/>
    </source>
</evidence>
<protein>
    <submittedName>
        <fullName evidence="1">Uncharacterized protein</fullName>
    </submittedName>
</protein>